<dbReference type="EC" id="2.8.1.4" evidence="14 19"/>
<keyword evidence="5 19" id="KW-0808">Transferase</keyword>
<comment type="caution">
    <text evidence="21">The sequence shown here is derived from an EMBL/GenBank/DDBJ whole genome shotgun (WGS) entry which is preliminary data.</text>
</comment>
<reference evidence="21 22" key="1">
    <citation type="journal article" date="2005" name="Int. J. Syst. Evol. Microbiol.">
        <title>Bacillus cibi sp. nov., isolated from jeotgal, a traditional Korean fermented seafood.</title>
        <authorList>
            <person name="Yoon J.H."/>
            <person name="Lee C.H."/>
            <person name="Oh T.K."/>
        </authorList>
    </citation>
    <scope>NUCLEOTIDE SEQUENCE [LARGE SCALE GENOMIC DNA]</scope>
    <source>
        <strain evidence="21 22">DSM 16189</strain>
    </source>
</reference>
<dbReference type="SMART" id="SM00981">
    <property type="entry name" value="THUMP"/>
    <property type="match status" value="1"/>
</dbReference>
<dbReference type="Pfam" id="PF02926">
    <property type="entry name" value="THUMP"/>
    <property type="match status" value="1"/>
</dbReference>
<keyword evidence="3 19" id="KW-0963">Cytoplasm</keyword>
<comment type="subcellular location">
    <subcellularLocation>
        <location evidence="1 19">Cytoplasm</location>
    </subcellularLocation>
</comment>
<dbReference type="GO" id="GO:0009229">
    <property type="term" value="P:thiamine diphosphate biosynthetic process"/>
    <property type="evidence" value="ECO:0007669"/>
    <property type="project" value="UniProtKB-UniRule"/>
</dbReference>
<evidence type="ECO:0000313" key="22">
    <source>
        <dbReference type="Proteomes" id="UP000028549"/>
    </source>
</evidence>
<keyword evidence="7 19" id="KW-0067">ATP-binding</keyword>
<dbReference type="GO" id="GO:0140741">
    <property type="term" value="F:tRNA-uracil-4 sulfurtransferase activity"/>
    <property type="evidence" value="ECO:0007669"/>
    <property type="project" value="UniProtKB-EC"/>
</dbReference>
<evidence type="ECO:0000256" key="9">
    <source>
        <dbReference type="ARBA" id="ARBA00022977"/>
    </source>
</evidence>
<dbReference type="InterPro" id="IPR014729">
    <property type="entry name" value="Rossmann-like_a/b/a_fold"/>
</dbReference>
<dbReference type="RefSeq" id="WP_029565824.1">
    <property type="nucleotide sequence ID" value="NZ_JNVC02000003.1"/>
</dbReference>
<dbReference type="CDD" id="cd11716">
    <property type="entry name" value="THUMP_ThiI"/>
    <property type="match status" value="1"/>
</dbReference>
<feature type="binding site" evidence="19">
    <location>
        <position position="287"/>
    </location>
    <ligand>
        <name>ATP</name>
        <dbReference type="ChEBI" id="CHEBI:30616"/>
    </ligand>
</feature>
<dbReference type="UniPathway" id="UPA00060"/>
<evidence type="ECO:0000256" key="4">
    <source>
        <dbReference type="ARBA" id="ARBA00022555"/>
    </source>
</evidence>
<evidence type="ECO:0000259" key="20">
    <source>
        <dbReference type="PROSITE" id="PS51165"/>
    </source>
</evidence>
<feature type="binding site" evidence="19">
    <location>
        <position position="265"/>
    </location>
    <ligand>
        <name>ATP</name>
        <dbReference type="ChEBI" id="CHEBI:30616"/>
    </ligand>
</feature>
<feature type="binding site" evidence="19">
    <location>
        <position position="296"/>
    </location>
    <ligand>
        <name>ATP</name>
        <dbReference type="ChEBI" id="CHEBI:30616"/>
    </ligand>
</feature>
<feature type="binding site" evidence="19">
    <location>
        <begin position="208"/>
        <end position="209"/>
    </location>
    <ligand>
        <name>ATP</name>
        <dbReference type="ChEBI" id="CHEBI:30616"/>
    </ligand>
</feature>
<name>A0A084H0N8_METID</name>
<dbReference type="GO" id="GO:0004810">
    <property type="term" value="F:CCA tRNA nucleotidyltransferase activity"/>
    <property type="evidence" value="ECO:0007669"/>
    <property type="project" value="InterPro"/>
</dbReference>
<keyword evidence="8 19" id="KW-0694">RNA-binding</keyword>
<feature type="domain" description="THUMP" evidence="20">
    <location>
        <begin position="60"/>
        <end position="165"/>
    </location>
</feature>
<comment type="catalytic activity">
    <reaction evidence="11 19">
        <text>[ThiS sulfur-carrier protein]-C-terminal Gly-Gly-AMP + S-sulfanyl-L-cysteinyl-[cysteine desulfurase] + AH2 = [ThiS sulfur-carrier protein]-C-terminal-Gly-aminoethanethioate + L-cysteinyl-[cysteine desulfurase] + A + AMP + 2 H(+)</text>
        <dbReference type="Rhea" id="RHEA:43340"/>
        <dbReference type="Rhea" id="RHEA-COMP:12157"/>
        <dbReference type="Rhea" id="RHEA-COMP:12158"/>
        <dbReference type="Rhea" id="RHEA-COMP:12910"/>
        <dbReference type="Rhea" id="RHEA-COMP:19908"/>
        <dbReference type="ChEBI" id="CHEBI:13193"/>
        <dbReference type="ChEBI" id="CHEBI:15378"/>
        <dbReference type="ChEBI" id="CHEBI:17499"/>
        <dbReference type="ChEBI" id="CHEBI:29950"/>
        <dbReference type="ChEBI" id="CHEBI:61963"/>
        <dbReference type="ChEBI" id="CHEBI:90618"/>
        <dbReference type="ChEBI" id="CHEBI:232372"/>
        <dbReference type="ChEBI" id="CHEBI:456215"/>
    </reaction>
</comment>
<dbReference type="OrthoDB" id="9773948at2"/>
<dbReference type="GO" id="GO:0002937">
    <property type="term" value="P:tRNA 4-thiouridine biosynthesis"/>
    <property type="evidence" value="ECO:0007669"/>
    <property type="project" value="TreeGrafter"/>
</dbReference>
<evidence type="ECO:0000256" key="12">
    <source>
        <dbReference type="ARBA" id="ARBA00058382"/>
    </source>
</evidence>
<evidence type="ECO:0000256" key="10">
    <source>
        <dbReference type="ARBA" id="ARBA00050570"/>
    </source>
</evidence>
<keyword evidence="6 19" id="KW-0547">Nucleotide-binding</keyword>
<dbReference type="Gene3D" id="3.30.2130.30">
    <property type="match status" value="1"/>
</dbReference>
<dbReference type="InterPro" id="IPR003720">
    <property type="entry name" value="tRNA_STrfase"/>
</dbReference>
<evidence type="ECO:0000256" key="16">
    <source>
        <dbReference type="ARBA" id="ARBA00075337"/>
    </source>
</evidence>
<dbReference type="HAMAP" id="MF_00021">
    <property type="entry name" value="ThiI"/>
    <property type="match status" value="1"/>
</dbReference>
<dbReference type="GO" id="GO:0005524">
    <property type="term" value="F:ATP binding"/>
    <property type="evidence" value="ECO:0007669"/>
    <property type="project" value="UniProtKB-UniRule"/>
</dbReference>
<organism evidence="21 22">
    <name type="scientific">Metabacillus indicus</name>
    <name type="common">Bacillus indicus</name>
    <dbReference type="NCBI Taxonomy" id="246786"/>
    <lineage>
        <taxon>Bacteria</taxon>
        <taxon>Bacillati</taxon>
        <taxon>Bacillota</taxon>
        <taxon>Bacilli</taxon>
        <taxon>Bacillales</taxon>
        <taxon>Bacillaceae</taxon>
        <taxon>Metabacillus</taxon>
    </lineage>
</organism>
<dbReference type="NCBIfam" id="TIGR00342">
    <property type="entry name" value="tRNA uracil 4-sulfurtransferase ThiI"/>
    <property type="match status" value="1"/>
</dbReference>
<dbReference type="InterPro" id="IPR020536">
    <property type="entry name" value="ThiI_AANH"/>
</dbReference>
<protein>
    <recommendedName>
        <fullName evidence="15 19">Probable tRNA sulfurtransferase</fullName>
        <ecNumber evidence="14 19">2.8.1.4</ecNumber>
    </recommendedName>
    <alternativeName>
        <fullName evidence="16 19">Sulfur carrier protein ThiS sulfurtransferase</fullName>
    </alternativeName>
    <alternativeName>
        <fullName evidence="17 19">Thiamine biosynthesis protein ThiI</fullName>
    </alternativeName>
    <alternativeName>
        <fullName evidence="18 19">tRNA 4-thiouridine synthase</fullName>
    </alternativeName>
</protein>
<dbReference type="Pfam" id="PF22025">
    <property type="entry name" value="ThiI_fer"/>
    <property type="match status" value="1"/>
</dbReference>
<feature type="binding site" evidence="19">
    <location>
        <begin position="183"/>
        <end position="184"/>
    </location>
    <ligand>
        <name>ATP</name>
        <dbReference type="ChEBI" id="CHEBI:30616"/>
    </ligand>
</feature>
<comment type="pathway">
    <text evidence="2 19">Cofactor biosynthesis; thiamine diphosphate biosynthesis.</text>
</comment>
<keyword evidence="4 19" id="KW-0820">tRNA-binding</keyword>
<dbReference type="GO" id="GO:0005829">
    <property type="term" value="C:cytosol"/>
    <property type="evidence" value="ECO:0007669"/>
    <property type="project" value="TreeGrafter"/>
</dbReference>
<dbReference type="InterPro" id="IPR049961">
    <property type="entry name" value="ThiI_N"/>
</dbReference>
<comment type="catalytic activity">
    <reaction evidence="10 19">
        <text>[ThiI sulfur-carrier protein]-S-sulfanyl-L-cysteine + a uridine in tRNA + 2 reduced [2Fe-2S]-[ferredoxin] + ATP + H(+) = [ThiI sulfur-carrier protein]-L-cysteine + a 4-thiouridine in tRNA + 2 oxidized [2Fe-2S]-[ferredoxin] + AMP + diphosphate</text>
        <dbReference type="Rhea" id="RHEA:24176"/>
        <dbReference type="Rhea" id="RHEA-COMP:10000"/>
        <dbReference type="Rhea" id="RHEA-COMP:10001"/>
        <dbReference type="Rhea" id="RHEA-COMP:13337"/>
        <dbReference type="Rhea" id="RHEA-COMP:13338"/>
        <dbReference type="Rhea" id="RHEA-COMP:13339"/>
        <dbReference type="Rhea" id="RHEA-COMP:13340"/>
        <dbReference type="ChEBI" id="CHEBI:15378"/>
        <dbReference type="ChEBI" id="CHEBI:29950"/>
        <dbReference type="ChEBI" id="CHEBI:30616"/>
        <dbReference type="ChEBI" id="CHEBI:33019"/>
        <dbReference type="ChEBI" id="CHEBI:33737"/>
        <dbReference type="ChEBI" id="CHEBI:33738"/>
        <dbReference type="ChEBI" id="CHEBI:61963"/>
        <dbReference type="ChEBI" id="CHEBI:65315"/>
        <dbReference type="ChEBI" id="CHEBI:136798"/>
        <dbReference type="ChEBI" id="CHEBI:456215"/>
        <dbReference type="EC" id="2.8.1.4"/>
    </reaction>
</comment>
<evidence type="ECO:0000256" key="19">
    <source>
        <dbReference type="HAMAP-Rule" id="MF_00021"/>
    </source>
</evidence>
<comment type="similarity">
    <text evidence="13 19">Belongs to the ThiI family.</text>
</comment>
<dbReference type="SUPFAM" id="SSF52402">
    <property type="entry name" value="Adenine nucleotide alpha hydrolases-like"/>
    <property type="match status" value="1"/>
</dbReference>
<evidence type="ECO:0000256" key="8">
    <source>
        <dbReference type="ARBA" id="ARBA00022884"/>
    </source>
</evidence>
<dbReference type="SUPFAM" id="SSF143437">
    <property type="entry name" value="THUMP domain-like"/>
    <property type="match status" value="1"/>
</dbReference>
<dbReference type="InterPro" id="IPR049962">
    <property type="entry name" value="THUMP_ThiI"/>
</dbReference>
<evidence type="ECO:0000256" key="1">
    <source>
        <dbReference type="ARBA" id="ARBA00004496"/>
    </source>
</evidence>
<dbReference type="Gene3D" id="3.40.50.620">
    <property type="entry name" value="HUPs"/>
    <property type="match status" value="1"/>
</dbReference>
<gene>
    <name evidence="19" type="primary">thiI</name>
    <name evidence="21" type="ORF">GS18_0207565</name>
</gene>
<dbReference type="PANTHER" id="PTHR43209:SF1">
    <property type="entry name" value="TRNA SULFURTRANSFERASE"/>
    <property type="match status" value="1"/>
</dbReference>
<evidence type="ECO:0000256" key="15">
    <source>
        <dbReference type="ARBA" id="ARBA00071867"/>
    </source>
</evidence>
<dbReference type="CDD" id="cd01712">
    <property type="entry name" value="PPase_ThiI"/>
    <property type="match status" value="1"/>
</dbReference>
<dbReference type="PANTHER" id="PTHR43209">
    <property type="entry name" value="TRNA SULFURTRANSFERASE"/>
    <property type="match status" value="1"/>
</dbReference>
<evidence type="ECO:0000256" key="18">
    <source>
        <dbReference type="ARBA" id="ARBA00080570"/>
    </source>
</evidence>
<keyword evidence="9 19" id="KW-0784">Thiamine biosynthesis</keyword>
<dbReference type="FunFam" id="3.40.50.620:FF:000053">
    <property type="entry name" value="Probable tRNA sulfurtransferase"/>
    <property type="match status" value="1"/>
</dbReference>
<evidence type="ECO:0000256" key="3">
    <source>
        <dbReference type="ARBA" id="ARBA00022490"/>
    </source>
</evidence>
<dbReference type="EMBL" id="JNVC02000003">
    <property type="protein sequence ID" value="KEZ53150.1"/>
    <property type="molecule type" value="Genomic_DNA"/>
</dbReference>
<dbReference type="PROSITE" id="PS51165">
    <property type="entry name" value="THUMP"/>
    <property type="match status" value="1"/>
</dbReference>
<dbReference type="Pfam" id="PF02568">
    <property type="entry name" value="ThiI"/>
    <property type="match status" value="1"/>
</dbReference>
<dbReference type="Proteomes" id="UP000028549">
    <property type="component" value="Unassembled WGS sequence"/>
</dbReference>
<proteinExistence type="inferred from homology"/>
<evidence type="ECO:0000256" key="2">
    <source>
        <dbReference type="ARBA" id="ARBA00004948"/>
    </source>
</evidence>
<dbReference type="GO" id="GO:0000049">
    <property type="term" value="F:tRNA binding"/>
    <property type="evidence" value="ECO:0007669"/>
    <property type="project" value="UniProtKB-UniRule"/>
</dbReference>
<keyword evidence="22" id="KW-1185">Reference proteome</keyword>
<dbReference type="InterPro" id="IPR050102">
    <property type="entry name" value="tRNA_sulfurtransferase_ThiI"/>
</dbReference>
<dbReference type="AlphaFoldDB" id="A0A084H0N8"/>
<sequence>MKYEHIMVRYGEITTKGKNRRWFVNCLKQNLKSVLSDYPALGYWGNRDRLYINLNGENHEEILEKLPLVFGIHSFSLVLKTKRELEEIKNGALALIEGQYKSGDSFKVSAKRADKTFPLLTNEINYEVGSHILKNTDGLTVDVHSPDIDVRVEVREEAAYLSSRDYEGVGGLPAGASGKAVLMLSGGIDSPVAGYFAMKRGIELEAVHFFSPPYTSERAKQKVIELARRLTVFGGRIRLHIVPFTEIQEAIQKQVPESYVMTSTRRMMLQIADKIREKHDALAIVTGESLGQVASQTLESMFAINDVTSTPIIRPLIASDKKDIISLAKQIGTHDTSILPYEDCCTIFTPPSPATKPKLEKAQRFESFLDFEPMILKAVERTELVELSAASEEEFDDLF</sequence>
<dbReference type="InterPro" id="IPR054173">
    <property type="entry name" value="ThiI_fer"/>
</dbReference>
<evidence type="ECO:0000313" key="21">
    <source>
        <dbReference type="EMBL" id="KEZ53150.1"/>
    </source>
</evidence>
<evidence type="ECO:0000256" key="11">
    <source>
        <dbReference type="ARBA" id="ARBA00052330"/>
    </source>
</evidence>
<dbReference type="STRING" id="246786.GS18_0207565"/>
<evidence type="ECO:0000256" key="13">
    <source>
        <dbReference type="ARBA" id="ARBA00061472"/>
    </source>
</evidence>
<evidence type="ECO:0000256" key="14">
    <source>
        <dbReference type="ARBA" id="ARBA00066827"/>
    </source>
</evidence>
<evidence type="ECO:0000256" key="7">
    <source>
        <dbReference type="ARBA" id="ARBA00022840"/>
    </source>
</evidence>
<dbReference type="InterPro" id="IPR004114">
    <property type="entry name" value="THUMP_dom"/>
</dbReference>
<evidence type="ECO:0000256" key="5">
    <source>
        <dbReference type="ARBA" id="ARBA00022679"/>
    </source>
</evidence>
<comment type="function">
    <text evidence="12 19">Catalyzes the ATP-dependent transfer of a sulfur to tRNA to produce 4-thiouridine in position 8 of tRNAs, which functions as a near-UV photosensor. Also catalyzes the transfer of sulfur to the sulfur carrier protein ThiS, forming ThiS-thiocarboxylate. This is a step in the synthesis of thiazole, in the thiamine biosynthesis pathway. The sulfur is donated as persulfide by IscS.</text>
</comment>
<evidence type="ECO:0000256" key="6">
    <source>
        <dbReference type="ARBA" id="ARBA00022741"/>
    </source>
</evidence>
<dbReference type="GO" id="GO:0052837">
    <property type="term" value="P:thiazole biosynthetic process"/>
    <property type="evidence" value="ECO:0007669"/>
    <property type="project" value="TreeGrafter"/>
</dbReference>
<dbReference type="GO" id="GO:0009228">
    <property type="term" value="P:thiamine biosynthetic process"/>
    <property type="evidence" value="ECO:0007669"/>
    <property type="project" value="UniProtKB-KW"/>
</dbReference>
<accession>A0A084H0N8</accession>
<evidence type="ECO:0000256" key="17">
    <source>
        <dbReference type="ARBA" id="ARBA00077849"/>
    </source>
</evidence>